<evidence type="ECO:0000256" key="1">
    <source>
        <dbReference type="SAM" id="SignalP"/>
    </source>
</evidence>
<dbReference type="Proteomes" id="UP000184501">
    <property type="component" value="Unassembled WGS sequence"/>
</dbReference>
<keyword evidence="1" id="KW-0732">Signal</keyword>
<dbReference type="Pfam" id="PF00314">
    <property type="entry name" value="Thaumatin"/>
    <property type="match status" value="1"/>
</dbReference>
<feature type="signal peptide" evidence="1">
    <location>
        <begin position="1"/>
        <end position="25"/>
    </location>
</feature>
<keyword evidence="3" id="KW-1185">Reference proteome</keyword>
<dbReference type="OrthoDB" id="227157at2"/>
<dbReference type="SMART" id="SM00205">
    <property type="entry name" value="THN"/>
    <property type="match status" value="1"/>
</dbReference>
<proteinExistence type="predicted"/>
<name>A0A1M5CSM6_STRHI</name>
<protein>
    <submittedName>
        <fullName evidence="2">Thaumatin family protein</fullName>
    </submittedName>
</protein>
<dbReference type="Gene3D" id="2.60.110.10">
    <property type="entry name" value="Thaumatin"/>
    <property type="match status" value="1"/>
</dbReference>
<evidence type="ECO:0000313" key="2">
    <source>
        <dbReference type="EMBL" id="SHF57745.1"/>
    </source>
</evidence>
<dbReference type="STRING" id="2017.SAMN05444320_104151"/>
<dbReference type="InterPro" id="IPR037176">
    <property type="entry name" value="Osmotin/thaumatin-like_sf"/>
</dbReference>
<feature type="chain" id="PRO_5013155214" evidence="1">
    <location>
        <begin position="26"/>
        <end position="273"/>
    </location>
</feature>
<dbReference type="SUPFAM" id="SSF49870">
    <property type="entry name" value="Osmotin, thaumatin-like protein"/>
    <property type="match status" value="1"/>
</dbReference>
<evidence type="ECO:0000313" key="3">
    <source>
        <dbReference type="Proteomes" id="UP000184501"/>
    </source>
</evidence>
<dbReference type="AlphaFoldDB" id="A0A1M5CSM6"/>
<accession>A0A1M5CSM6</accession>
<organism evidence="2 3">
    <name type="scientific">Streptoalloteichus hindustanus</name>
    <dbReference type="NCBI Taxonomy" id="2017"/>
    <lineage>
        <taxon>Bacteria</taxon>
        <taxon>Bacillati</taxon>
        <taxon>Actinomycetota</taxon>
        <taxon>Actinomycetes</taxon>
        <taxon>Pseudonocardiales</taxon>
        <taxon>Pseudonocardiaceae</taxon>
        <taxon>Streptoalloteichus</taxon>
    </lineage>
</organism>
<dbReference type="PROSITE" id="PS51367">
    <property type="entry name" value="THAUMATIN_2"/>
    <property type="match status" value="1"/>
</dbReference>
<dbReference type="RefSeq" id="WP_073483041.1">
    <property type="nucleotide sequence ID" value="NZ_FQVN01000004.1"/>
</dbReference>
<dbReference type="InterPro" id="IPR001938">
    <property type="entry name" value="Thaumatin"/>
</dbReference>
<dbReference type="EMBL" id="FQVN01000004">
    <property type="protein sequence ID" value="SHF57745.1"/>
    <property type="molecule type" value="Genomic_DNA"/>
</dbReference>
<dbReference type="PANTHER" id="PTHR31013">
    <property type="entry name" value="THAUMATIN FAMILY PROTEIN-RELATED"/>
    <property type="match status" value="1"/>
</dbReference>
<reference evidence="2 3" key="1">
    <citation type="submission" date="2016-11" db="EMBL/GenBank/DDBJ databases">
        <authorList>
            <person name="Jaros S."/>
            <person name="Januszkiewicz K."/>
            <person name="Wedrychowicz H."/>
        </authorList>
    </citation>
    <scope>NUCLEOTIDE SEQUENCE [LARGE SCALE GENOMIC DNA]</scope>
    <source>
        <strain evidence="2 3">DSM 44523</strain>
    </source>
</reference>
<sequence length="273" mass="29692">MRKFLYALFAVIAVAATLWAPSASAANTTNTANTNTANTDNTVDAAETAAAANHTITFVNRTGEKIWIGSGVNADGSRNLTGLPTLQPGQSATITIPESSAPHHWRGKFFARQDCDGAPGSTFRCRVADCGPMPDRCTHGEQPASLAEFNFARHDPLAPWYNVSYVNAFSLPITIEPRDWSAPPGSPECQSLGCAQNLLPYCPPQNLTRWPDGRPMLCTNPNRDAPTDYSRALASRCPRAYAWSGHDREPGNQLVRQCRKCSGFNVVFHRASR</sequence>
<dbReference type="PANTHER" id="PTHR31013:SF12">
    <property type="entry name" value="PATHOGENESIS-RELATED PROTEIN 5-LIKE"/>
    <property type="match status" value="1"/>
</dbReference>
<gene>
    <name evidence="2" type="ORF">SAMN05444320_104151</name>
</gene>